<evidence type="ECO:0000313" key="13">
    <source>
        <dbReference type="Proteomes" id="UP000025229"/>
    </source>
</evidence>
<proteinExistence type="inferred from homology"/>
<sequence>MDLAVRKTALENLGIRVVGAVHENLPAARLVEASVRRREGMIADNGALVARTGKRTGRSPKDRFIIENDATRETVDWGPVNQPFPAKKFDELLRNAAGYIDSLEEIWVTDAYAGADPRYRLNVQVVTEYAWQALFAKQLFRRPDPDELEDFEPEWTIIALPRLLMDPEVDDTKSETFVALDFEKKVVLICGTRYAGEIKKSIFGVLNFVLPTEKDVFPMHCSANKGESGDVALFFGLSGTGKTTLSADPERHLIGDDEHGWSDQGIFNFEGGCYAKTIDLSAEKEPQIWNAIRFGAVLENVALDRITRQVDYTDSSLTENTRAAYPLEFIEGAVEDGQGDHPKAVLFLTADAFGVLPPVSVLTPDQAAYYFLSGYTAKLAGTEADMETEVEATFSACFGAPFLPLPATTYADLLISRLKEHDVPCYLVNTGWSGGPYGVGERVDITATRRMVRAAIEGNLARGETREEPFFGLHVPVRLEGVPDGILNPRDTWKDKDAYDRQARKLAGLFRENFRKFEGSVSENIKNAGPKAP</sequence>
<dbReference type="Gene3D" id="2.170.8.10">
    <property type="entry name" value="Phosphoenolpyruvate Carboxykinase, domain 2"/>
    <property type="match status" value="1"/>
</dbReference>
<comment type="similarity">
    <text evidence="2 10">Belongs to the phosphoenolpyruvate carboxykinase (ATP) family.</text>
</comment>
<dbReference type="HOGENOM" id="CLU_018247_0_1_11"/>
<dbReference type="GO" id="GO:0004612">
    <property type="term" value="F:phosphoenolpyruvate carboxykinase (ATP) activity"/>
    <property type="evidence" value="ECO:0007669"/>
    <property type="project" value="UniProtKB-UniRule"/>
</dbReference>
<comment type="catalytic activity">
    <reaction evidence="9 10">
        <text>oxaloacetate + ATP = phosphoenolpyruvate + ADP + CO2</text>
        <dbReference type="Rhea" id="RHEA:18617"/>
        <dbReference type="ChEBI" id="CHEBI:16452"/>
        <dbReference type="ChEBI" id="CHEBI:16526"/>
        <dbReference type="ChEBI" id="CHEBI:30616"/>
        <dbReference type="ChEBI" id="CHEBI:58702"/>
        <dbReference type="ChEBI" id="CHEBI:456216"/>
        <dbReference type="EC" id="4.1.1.49"/>
    </reaction>
</comment>
<dbReference type="OrthoDB" id="9806325at2"/>
<keyword evidence="8 10" id="KW-0456">Lyase</keyword>
<dbReference type="HAMAP" id="MF_00453">
    <property type="entry name" value="PEPCK_ATP"/>
    <property type="match status" value="1"/>
</dbReference>
<keyword evidence="7 10" id="KW-0067">ATP-binding</keyword>
<dbReference type="FunFam" id="2.170.8.10:FF:000001">
    <property type="entry name" value="Phosphoenolpyruvate carboxykinase (ATP)"/>
    <property type="match status" value="1"/>
</dbReference>
<dbReference type="AlphaFoldDB" id="A0A023X548"/>
<evidence type="ECO:0000256" key="5">
    <source>
        <dbReference type="ARBA" id="ARBA00022741"/>
    </source>
</evidence>
<dbReference type="PATRIC" id="fig|42256.3.peg.2224"/>
<keyword evidence="11" id="KW-0418">Kinase</keyword>
<reference evidence="11 13" key="1">
    <citation type="submission" date="2014-03" db="EMBL/GenBank/DDBJ databases">
        <title>Complete genome sequence of the Radio-Resistant Rubrobacter radiotolerans RSPS-4.</title>
        <authorList>
            <person name="Egas C.C."/>
            <person name="Barroso C.C."/>
            <person name="Froufe H.J.C."/>
            <person name="Pacheco J.J."/>
            <person name="Albuquerque L.L."/>
            <person name="da Costa M.M.S."/>
        </authorList>
    </citation>
    <scope>NUCLEOTIDE SEQUENCE [LARGE SCALE GENOMIC DNA]</scope>
    <source>
        <strain evidence="11 13">RSPS-4</strain>
    </source>
</reference>
<evidence type="ECO:0000256" key="1">
    <source>
        <dbReference type="ARBA" id="ARBA00004742"/>
    </source>
</evidence>
<evidence type="ECO:0000256" key="7">
    <source>
        <dbReference type="ARBA" id="ARBA00022840"/>
    </source>
</evidence>
<dbReference type="Proteomes" id="UP000025229">
    <property type="component" value="Chromosome"/>
</dbReference>
<accession>A0A023X548</accession>
<comment type="subcellular location">
    <subcellularLocation>
        <location evidence="10">Cytoplasm</location>
    </subcellularLocation>
</comment>
<feature type="binding site" evidence="10">
    <location>
        <position position="285"/>
    </location>
    <ligand>
        <name>ATP</name>
        <dbReference type="ChEBI" id="CHEBI:30616"/>
    </ligand>
</feature>
<feature type="binding site" evidence="10">
    <location>
        <position position="58"/>
    </location>
    <ligand>
        <name>substrate</name>
    </ligand>
</feature>
<dbReference type="NCBIfam" id="NF006821">
    <property type="entry name" value="PRK09344.1-3"/>
    <property type="match status" value="1"/>
</dbReference>
<keyword evidence="10" id="KW-0464">Manganese</keyword>
<feature type="binding site" evidence="10">
    <location>
        <position position="448"/>
    </location>
    <ligand>
        <name>ATP</name>
        <dbReference type="ChEBI" id="CHEBI:30616"/>
    </ligand>
</feature>
<dbReference type="PIRSF" id="PIRSF006294">
    <property type="entry name" value="PEP_crbxkin"/>
    <property type="match status" value="1"/>
</dbReference>
<keyword evidence="13" id="KW-1185">Reference proteome</keyword>
<feature type="binding site" evidence="10">
    <location>
        <position position="194"/>
    </location>
    <ligand>
        <name>substrate</name>
    </ligand>
</feature>
<feature type="binding site" evidence="10">
    <location>
        <begin position="442"/>
        <end position="443"/>
    </location>
    <ligand>
        <name>ATP</name>
        <dbReference type="ChEBI" id="CHEBI:30616"/>
    </ligand>
</feature>
<evidence type="ECO:0000256" key="3">
    <source>
        <dbReference type="ARBA" id="ARBA00012363"/>
    </source>
</evidence>
<dbReference type="GO" id="GO:0046872">
    <property type="term" value="F:metal ion binding"/>
    <property type="evidence" value="ECO:0007669"/>
    <property type="project" value="UniProtKB-KW"/>
</dbReference>
<dbReference type="PANTHER" id="PTHR30031">
    <property type="entry name" value="PHOSPHOENOLPYRUVATE CARBOXYKINASE ATP"/>
    <property type="match status" value="1"/>
</dbReference>
<dbReference type="EC" id="4.1.1.49" evidence="3 10"/>
<gene>
    <name evidence="10 12" type="primary">pckA</name>
    <name evidence="11" type="ORF">RradSPS_2185</name>
    <name evidence="12" type="ORF">SIL72_12660</name>
</gene>
<feature type="binding site" evidence="10">
    <location>
        <position position="257"/>
    </location>
    <ligand>
        <name>Mn(2+)</name>
        <dbReference type="ChEBI" id="CHEBI:29035"/>
    </ligand>
</feature>
<dbReference type="GO" id="GO:0005524">
    <property type="term" value="F:ATP binding"/>
    <property type="evidence" value="ECO:0007669"/>
    <property type="project" value="UniProtKB-UniRule"/>
</dbReference>
<dbReference type="EMBL" id="JAWXXX010000001">
    <property type="protein sequence ID" value="MDX5894872.1"/>
    <property type="molecule type" value="Genomic_DNA"/>
</dbReference>
<dbReference type="CDD" id="cd00484">
    <property type="entry name" value="PEPCK_ATP"/>
    <property type="match status" value="1"/>
</dbReference>
<feature type="binding site" evidence="10">
    <location>
        <position position="220"/>
    </location>
    <ligand>
        <name>ATP</name>
        <dbReference type="ChEBI" id="CHEBI:30616"/>
    </ligand>
</feature>
<dbReference type="STRING" id="42256.RradSPS_2185"/>
<comment type="pathway">
    <text evidence="1 10">Carbohydrate biosynthesis; gluconeogenesis.</text>
</comment>
<name>A0A023X548_RUBRA</name>
<dbReference type="UniPathway" id="UPA00138"/>
<dbReference type="RefSeq" id="WP_038682670.1">
    <property type="nucleotide sequence ID" value="NZ_CP007514.1"/>
</dbReference>
<evidence type="ECO:0000256" key="8">
    <source>
        <dbReference type="ARBA" id="ARBA00023239"/>
    </source>
</evidence>
<dbReference type="InterPro" id="IPR001272">
    <property type="entry name" value="PEP_carboxykinase_ATP"/>
</dbReference>
<keyword evidence="10" id="KW-0479">Metal-binding</keyword>
<keyword evidence="11" id="KW-0670">Pyruvate</keyword>
<evidence type="ECO:0000256" key="4">
    <source>
        <dbReference type="ARBA" id="ARBA00022432"/>
    </source>
</evidence>
<feature type="binding site" evidence="10">
    <location>
        <begin position="236"/>
        <end position="244"/>
    </location>
    <ligand>
        <name>ATP</name>
        <dbReference type="ChEBI" id="CHEBI:30616"/>
    </ligand>
</feature>
<evidence type="ECO:0000256" key="10">
    <source>
        <dbReference type="HAMAP-Rule" id="MF_00453"/>
    </source>
</evidence>
<feature type="binding site" evidence="10">
    <location>
        <position position="322"/>
    </location>
    <ligand>
        <name>ATP</name>
        <dbReference type="ChEBI" id="CHEBI:30616"/>
    </ligand>
</feature>
<dbReference type="GO" id="GO:0006094">
    <property type="term" value="P:gluconeogenesis"/>
    <property type="evidence" value="ECO:0007669"/>
    <property type="project" value="UniProtKB-UniRule"/>
</dbReference>
<comment type="function">
    <text evidence="10">Involved in the gluconeogenesis. Catalyzes the conversion of oxaloacetate (OAA) to phosphoenolpyruvate (PEP) through direct phosphoryl transfer between the nucleoside triphosphate and OAA.</text>
</comment>
<comment type="cofactor">
    <cofactor evidence="10">
        <name>Mn(2+)</name>
        <dbReference type="ChEBI" id="CHEBI:29035"/>
    </cofactor>
    <text evidence="10">Binds 1 Mn(2+) ion per subunit.</text>
</comment>
<dbReference type="InterPro" id="IPR008210">
    <property type="entry name" value="PEP_carboxykinase_N"/>
</dbReference>
<dbReference type="EMBL" id="CP007514">
    <property type="protein sequence ID" value="AHY47468.1"/>
    <property type="molecule type" value="Genomic_DNA"/>
</dbReference>
<dbReference type="Gene3D" id="3.40.449.10">
    <property type="entry name" value="Phosphoenolpyruvate Carboxykinase, domain 1"/>
    <property type="match status" value="1"/>
</dbReference>
<evidence type="ECO:0000313" key="12">
    <source>
        <dbReference type="EMBL" id="MDX5894872.1"/>
    </source>
</evidence>
<dbReference type="PANTHER" id="PTHR30031:SF0">
    <property type="entry name" value="PHOSPHOENOLPYRUVATE CARBOXYKINASE (ATP)"/>
    <property type="match status" value="1"/>
</dbReference>
<evidence type="ECO:0000313" key="11">
    <source>
        <dbReference type="EMBL" id="AHY47468.1"/>
    </source>
</evidence>
<keyword evidence="5 10" id="KW-0547">Nucleotide-binding</keyword>
<reference evidence="12" key="2">
    <citation type="submission" date="2023-11" db="EMBL/GenBank/DDBJ databases">
        <title>MicrobeMod: A computational toolkit for identifying prokaryotic methylation and restriction-modification with nanopore sequencing.</title>
        <authorList>
            <person name="Crits-Christoph A."/>
            <person name="Kang S.C."/>
            <person name="Lee H."/>
            <person name="Ostrov N."/>
        </authorList>
    </citation>
    <scope>NUCLEOTIDE SEQUENCE</scope>
    <source>
        <strain evidence="12">ATCC 51242</strain>
    </source>
</reference>
<feature type="binding site" evidence="10">
    <location>
        <position position="200"/>
    </location>
    <ligand>
        <name>substrate</name>
    </ligand>
</feature>
<feature type="binding site" evidence="10">
    <location>
        <position position="220"/>
    </location>
    <ligand>
        <name>Mn(2+)</name>
        <dbReference type="ChEBI" id="CHEBI:29035"/>
    </ligand>
</feature>
<dbReference type="GO" id="GO:0016301">
    <property type="term" value="F:kinase activity"/>
    <property type="evidence" value="ECO:0007669"/>
    <property type="project" value="UniProtKB-KW"/>
</dbReference>
<dbReference type="InterPro" id="IPR013035">
    <property type="entry name" value="PEP_carboxykinase_C"/>
</dbReference>
<feature type="binding site" evidence="10">
    <location>
        <position position="200"/>
    </location>
    <ligand>
        <name>ATP</name>
        <dbReference type="ChEBI" id="CHEBI:30616"/>
    </ligand>
</feature>
<evidence type="ECO:0000256" key="2">
    <source>
        <dbReference type="ARBA" id="ARBA00006052"/>
    </source>
</evidence>
<dbReference type="Pfam" id="PF01293">
    <property type="entry name" value="PEPCK_ATP"/>
    <property type="match status" value="1"/>
</dbReference>
<keyword evidence="10" id="KW-0963">Cytoplasm</keyword>
<keyword evidence="11" id="KW-0808">Transferase</keyword>
<dbReference type="KEGG" id="rrd:RradSPS_2185"/>
<dbReference type="SUPFAM" id="SSF53795">
    <property type="entry name" value="PEP carboxykinase-like"/>
    <property type="match status" value="1"/>
</dbReference>
<feature type="binding site" evidence="10">
    <location>
        <position position="322"/>
    </location>
    <ligand>
        <name>substrate</name>
    </ligand>
</feature>
<organism evidence="11 13">
    <name type="scientific">Rubrobacter radiotolerans</name>
    <name type="common">Arthrobacter radiotolerans</name>
    <dbReference type="NCBI Taxonomy" id="42256"/>
    <lineage>
        <taxon>Bacteria</taxon>
        <taxon>Bacillati</taxon>
        <taxon>Actinomycetota</taxon>
        <taxon>Rubrobacteria</taxon>
        <taxon>Rubrobacterales</taxon>
        <taxon>Rubrobacteraceae</taxon>
        <taxon>Rubrobacter</taxon>
    </lineage>
</organism>
<dbReference type="InterPro" id="IPR015994">
    <property type="entry name" value="PEPCK_ATP_CS"/>
</dbReference>
<dbReference type="Gene3D" id="3.90.228.20">
    <property type="match status" value="1"/>
</dbReference>
<feature type="binding site" evidence="10">
    <location>
        <position position="200"/>
    </location>
    <ligand>
        <name>Mn(2+)</name>
        <dbReference type="ChEBI" id="CHEBI:29035"/>
    </ligand>
</feature>
<dbReference type="eggNOG" id="COG1866">
    <property type="taxonomic scope" value="Bacteria"/>
</dbReference>
<keyword evidence="4 10" id="KW-0312">Gluconeogenesis</keyword>
<dbReference type="GO" id="GO:0005829">
    <property type="term" value="C:cytosol"/>
    <property type="evidence" value="ECO:0007669"/>
    <property type="project" value="TreeGrafter"/>
</dbReference>
<protein>
    <recommendedName>
        <fullName evidence="3 10">Phosphoenolpyruvate carboxykinase (ATP)</fullName>
        <shortName evidence="10">PCK</shortName>
        <shortName evidence="10">PEP carboxykinase</shortName>
        <shortName evidence="10">PEPCK</shortName>
        <ecNumber evidence="3 10">4.1.1.49</ecNumber>
    </recommendedName>
</protein>
<dbReference type="Proteomes" id="UP001281130">
    <property type="component" value="Unassembled WGS sequence"/>
</dbReference>
<keyword evidence="6 10" id="KW-0210">Decarboxylase</keyword>
<dbReference type="SUPFAM" id="SSF68923">
    <property type="entry name" value="PEP carboxykinase N-terminal domain"/>
    <property type="match status" value="1"/>
</dbReference>
<dbReference type="NCBIfam" id="NF006820">
    <property type="entry name" value="PRK09344.1-2"/>
    <property type="match status" value="1"/>
</dbReference>
<evidence type="ECO:0000256" key="9">
    <source>
        <dbReference type="ARBA" id="ARBA00047371"/>
    </source>
</evidence>
<evidence type="ECO:0000256" key="6">
    <source>
        <dbReference type="ARBA" id="ARBA00022793"/>
    </source>
</evidence>
<dbReference type="PROSITE" id="PS00532">
    <property type="entry name" value="PEPCK_ATP"/>
    <property type="match status" value="1"/>
</dbReference>
<dbReference type="NCBIfam" id="TIGR00224">
    <property type="entry name" value="pckA"/>
    <property type="match status" value="1"/>
</dbReference>